<dbReference type="InterPro" id="IPR012317">
    <property type="entry name" value="Poly(ADP-ribose)pol_cat_dom"/>
</dbReference>
<dbReference type="PANTHER" id="PTHR10459:SF108">
    <property type="entry name" value="POLY [ADP-RIBOSE] POLYMERASE"/>
    <property type="match status" value="1"/>
</dbReference>
<dbReference type="InterPro" id="IPR036930">
    <property type="entry name" value="WGR_dom_sf"/>
</dbReference>
<accession>A0A553P5V5</accession>
<name>A0A553P5V5_TIGCA</name>
<dbReference type="AlphaFoldDB" id="A0A553P5V5"/>
<dbReference type="SUPFAM" id="SSF48403">
    <property type="entry name" value="Ankyrin repeat"/>
    <property type="match status" value="2"/>
</dbReference>
<keyword evidence="14" id="KW-1185">Reference proteome</keyword>
<evidence type="ECO:0000256" key="2">
    <source>
        <dbReference type="ARBA" id="ARBA00022676"/>
    </source>
</evidence>
<evidence type="ECO:0000256" key="6">
    <source>
        <dbReference type="ARBA" id="ARBA00023242"/>
    </source>
</evidence>
<dbReference type="PROSITE" id="PS51059">
    <property type="entry name" value="PARP_CATALYTIC"/>
    <property type="match status" value="1"/>
</dbReference>
<evidence type="ECO:0000256" key="4">
    <source>
        <dbReference type="ARBA" id="ARBA00022695"/>
    </source>
</evidence>
<keyword evidence="5 8" id="KW-0520">NAD</keyword>
<dbReference type="PANTHER" id="PTHR10459">
    <property type="entry name" value="DNA LIGASE"/>
    <property type="match status" value="1"/>
</dbReference>
<feature type="region of interest" description="Disordered" evidence="9">
    <location>
        <begin position="623"/>
        <end position="685"/>
    </location>
</feature>
<reference evidence="13 14" key="1">
    <citation type="journal article" date="2018" name="Nat. Ecol. Evol.">
        <title>Genomic signatures of mitonuclear coevolution across populations of Tigriopus californicus.</title>
        <authorList>
            <person name="Barreto F.S."/>
            <person name="Watson E.T."/>
            <person name="Lima T.G."/>
            <person name="Willett C.S."/>
            <person name="Edmands S."/>
            <person name="Li W."/>
            <person name="Burton R.S."/>
        </authorList>
    </citation>
    <scope>NUCLEOTIDE SEQUENCE [LARGE SCALE GENOMIC DNA]</scope>
    <source>
        <strain evidence="13 14">San Diego</strain>
    </source>
</reference>
<dbReference type="PROSITE" id="PS50297">
    <property type="entry name" value="ANK_REP_REGION"/>
    <property type="match status" value="1"/>
</dbReference>
<dbReference type="PROSITE" id="PS51060">
    <property type="entry name" value="PARP_ALPHA_HD"/>
    <property type="match status" value="1"/>
</dbReference>
<dbReference type="InterPro" id="IPR008893">
    <property type="entry name" value="WGR_domain"/>
</dbReference>
<dbReference type="EC" id="2.4.2.-" evidence="8"/>
<dbReference type="SMART" id="SM00248">
    <property type="entry name" value="ANK"/>
    <property type="match status" value="8"/>
</dbReference>
<dbReference type="InterPro" id="IPR002110">
    <property type="entry name" value="Ankyrin_rpt"/>
</dbReference>
<dbReference type="GO" id="GO:0003950">
    <property type="term" value="F:NAD+ poly-ADP-ribosyltransferase activity"/>
    <property type="evidence" value="ECO:0007669"/>
    <property type="project" value="UniProtKB-UniRule"/>
</dbReference>
<keyword evidence="2 8" id="KW-0328">Glycosyltransferase</keyword>
<keyword evidence="6" id="KW-0539">Nucleus</keyword>
<evidence type="ECO:0000256" key="8">
    <source>
        <dbReference type="RuleBase" id="RU362114"/>
    </source>
</evidence>
<evidence type="ECO:0000259" key="10">
    <source>
        <dbReference type="PROSITE" id="PS51059"/>
    </source>
</evidence>
<keyword evidence="7" id="KW-0040">ANK repeat</keyword>
<dbReference type="GO" id="GO:0006302">
    <property type="term" value="P:double-strand break repair"/>
    <property type="evidence" value="ECO:0007669"/>
    <property type="project" value="TreeGrafter"/>
</dbReference>
<dbReference type="Pfam" id="PF00644">
    <property type="entry name" value="PARP"/>
    <property type="match status" value="1"/>
</dbReference>
<dbReference type="Pfam" id="PF05406">
    <property type="entry name" value="WGR"/>
    <property type="match status" value="1"/>
</dbReference>
<dbReference type="STRING" id="6832.A0A553P5V5"/>
<dbReference type="InterPro" id="IPR036616">
    <property type="entry name" value="Poly(ADP-ribose)pol_reg_dom_sf"/>
</dbReference>
<evidence type="ECO:0000259" key="12">
    <source>
        <dbReference type="PROSITE" id="PS51977"/>
    </source>
</evidence>
<feature type="compositionally biased region" description="Acidic residues" evidence="9">
    <location>
        <begin position="640"/>
        <end position="667"/>
    </location>
</feature>
<dbReference type="InterPro" id="IPR004102">
    <property type="entry name" value="Poly(ADP-ribose)pol_reg_dom"/>
</dbReference>
<dbReference type="Gene3D" id="3.90.228.10">
    <property type="match status" value="1"/>
</dbReference>
<dbReference type="SMART" id="SM00773">
    <property type="entry name" value="WGR"/>
    <property type="match status" value="1"/>
</dbReference>
<dbReference type="Pfam" id="PF12796">
    <property type="entry name" value="Ank_2"/>
    <property type="match status" value="2"/>
</dbReference>
<feature type="repeat" description="ANK" evidence="7">
    <location>
        <begin position="463"/>
        <end position="495"/>
    </location>
</feature>
<evidence type="ECO:0000256" key="9">
    <source>
        <dbReference type="SAM" id="MobiDB-lite"/>
    </source>
</evidence>
<gene>
    <name evidence="13" type="ORF">TCAL_13884</name>
</gene>
<feature type="repeat" description="ANK" evidence="7">
    <location>
        <begin position="114"/>
        <end position="146"/>
    </location>
</feature>
<evidence type="ECO:0000256" key="1">
    <source>
        <dbReference type="ARBA" id="ARBA00004123"/>
    </source>
</evidence>
<keyword evidence="3 8" id="KW-0808">Transferase</keyword>
<evidence type="ECO:0000256" key="7">
    <source>
        <dbReference type="PROSITE-ProRule" id="PRU00023"/>
    </source>
</evidence>
<dbReference type="Gene3D" id="1.20.142.10">
    <property type="entry name" value="Poly(ADP-ribose) polymerase, regulatory domain"/>
    <property type="match status" value="1"/>
</dbReference>
<sequence>MSDRRNKDKLGILKALIAAGVDVTYQHRTNLRNALHLAINSSSDSADQALDLELTLLRSNVDVMTKDIRERYPLHYAFVKIGAHANHSRTDPIEVCSMIVEAMADQNVDEADEYGSTALHYAAYRGATVCCLLLISKGADVNRVDLLGNTPLAYAVLGQHEGCALILLQKGANIHVNVHKLKTARVSNHGNNDEMDKARAEYSFRFNATEKKERDTFTLFEGLIQNSWLGITYMALEQLEKFGMSYARAIEVALFLQKIQFAKTLISKQVSVEKIREKNAKGRNLIHCMALECKHTSSKEIQEDVFEMLLDAQINPLELDHQGSNALHYLGLNGNRSILSVLMNQHPSEVKPMMNLKNKFGITPIGALLWNHTRQTMDTCELLRMYLRHGANANLTTKLKPLCHVSRGFKASVKNMAHFEDGDVPVETEETTPLIAAIIMNDKDLVKLLLQEAKADVSLTDSTGMTPLMHAVKTNNVDMLIQLLAQGETRHYDNPALRKKLIPFELDLTAIDKNDRTVFHHLLAVDHDSSFPVTFDNAEMLDVLFQASKITKRSVPPTIDHEFMREAEKRGNRRILEALKKKVNYHSTKDLKSFEPPQVEDCVQWSSDFSFDLNEDSQAMLSILRKQSTPKRSKRAKTTDEDDDEDRMSSEDESDSEVESDMEGDPNDDNHGHVEGVSRPQGLTIQNGSIHDGYAILMTKIDVSFGAWGLYNFYRMQIWKDKYKDLWVLFTNWGRIGDYRGGQYQNTPFGTADKAVEEFEKTFKAKTGNEWKDVSEFQQKPRKYRLVDVEKLKTVKKSALEFDLGSKIPSQLPPVVQSMIEDIANVSMYVEANKQIGNDPESLPFGSIRRDQVEKAKGILEQLRDLIADKVSIEGKRSTNSSEALQERLFDCVDEISKISSEYFYLMPKKGFEFTKVLPIDNDNLLTSELNRVNLTLDLEAAERLLLGAQFRRKEINPLDYIYRSLGCVISPLNPNTDEATCILRYIGNSPNADNCEIDGIFKIKRDEDFSKFGQTIKPKHDWNRRLLFHGSKRANLFSIFTHGLMVNAPTAMINGRAFGDGIYTADVFSKSDAYTNDNRFMNPGSARRETNKYMLLCDVALGKQYRFNYNQPACGNLRKHCDSILVEGYSVPNPEQTMFLQSGLELPLGEIIRQSHVKGFASENREYITFDDSQNSLRYIVKYKCTTTGYGRTRSYRTHGKMMAFRST</sequence>
<keyword evidence="4" id="KW-0548">Nucleotidyltransferase</keyword>
<protein>
    <recommendedName>
        <fullName evidence="8">Poly [ADP-ribose] polymerase</fullName>
        <shortName evidence="8">PARP</shortName>
        <ecNumber evidence="8">2.4.2.-</ecNumber>
    </recommendedName>
</protein>
<feature type="domain" description="WGR" evidence="12">
    <location>
        <begin position="687"/>
        <end position="784"/>
    </location>
</feature>
<feature type="domain" description="PARP catalytic" evidence="10">
    <location>
        <begin position="957"/>
        <end position="1193"/>
    </location>
</feature>
<dbReference type="InterPro" id="IPR036770">
    <property type="entry name" value="Ankyrin_rpt-contain_sf"/>
</dbReference>
<dbReference type="OMA" id="THENTVM"/>
<comment type="caution">
    <text evidence="13">The sequence shown here is derived from an EMBL/GenBank/DDBJ whole genome shotgun (WGS) entry which is preliminary data.</text>
</comment>
<feature type="domain" description="PARP alpha-helical" evidence="11">
    <location>
        <begin position="809"/>
        <end position="947"/>
    </location>
</feature>
<dbReference type="SUPFAM" id="SSF56399">
    <property type="entry name" value="ADP-ribosylation"/>
    <property type="match status" value="1"/>
</dbReference>
<organism evidence="13 14">
    <name type="scientific">Tigriopus californicus</name>
    <name type="common">Marine copepod</name>
    <dbReference type="NCBI Taxonomy" id="6832"/>
    <lineage>
        <taxon>Eukaryota</taxon>
        <taxon>Metazoa</taxon>
        <taxon>Ecdysozoa</taxon>
        <taxon>Arthropoda</taxon>
        <taxon>Crustacea</taxon>
        <taxon>Multicrustacea</taxon>
        <taxon>Hexanauplia</taxon>
        <taxon>Copepoda</taxon>
        <taxon>Harpacticoida</taxon>
        <taxon>Harpacticidae</taxon>
        <taxon>Tigriopus</taxon>
    </lineage>
</organism>
<dbReference type="GO" id="GO:1990404">
    <property type="term" value="F:NAD+-protein mono-ADP-ribosyltransferase activity"/>
    <property type="evidence" value="ECO:0007669"/>
    <property type="project" value="TreeGrafter"/>
</dbReference>
<dbReference type="CDD" id="cd07997">
    <property type="entry name" value="WGR_PARP"/>
    <property type="match status" value="1"/>
</dbReference>
<dbReference type="GO" id="GO:0005730">
    <property type="term" value="C:nucleolus"/>
    <property type="evidence" value="ECO:0007669"/>
    <property type="project" value="TreeGrafter"/>
</dbReference>
<dbReference type="PROSITE" id="PS50088">
    <property type="entry name" value="ANK_REPEAT"/>
    <property type="match status" value="3"/>
</dbReference>
<dbReference type="SUPFAM" id="SSF47587">
    <property type="entry name" value="Domain of poly(ADP-ribose) polymerase"/>
    <property type="match status" value="1"/>
</dbReference>
<dbReference type="InterPro" id="IPR050800">
    <property type="entry name" value="ARTD/PARP"/>
</dbReference>
<dbReference type="GO" id="GO:0070212">
    <property type="term" value="P:protein poly-ADP-ribosylation"/>
    <property type="evidence" value="ECO:0007669"/>
    <property type="project" value="TreeGrafter"/>
</dbReference>
<evidence type="ECO:0000313" key="14">
    <source>
        <dbReference type="Proteomes" id="UP000318571"/>
    </source>
</evidence>
<dbReference type="Pfam" id="PF02877">
    <property type="entry name" value="PARP_reg"/>
    <property type="match status" value="1"/>
</dbReference>
<evidence type="ECO:0000256" key="5">
    <source>
        <dbReference type="ARBA" id="ARBA00023027"/>
    </source>
</evidence>
<evidence type="ECO:0000256" key="3">
    <source>
        <dbReference type="ARBA" id="ARBA00022679"/>
    </source>
</evidence>
<dbReference type="PROSITE" id="PS51977">
    <property type="entry name" value="WGR"/>
    <property type="match status" value="1"/>
</dbReference>
<dbReference type="SUPFAM" id="SSF142921">
    <property type="entry name" value="WGR domain-like"/>
    <property type="match status" value="1"/>
</dbReference>
<comment type="subcellular location">
    <subcellularLocation>
        <location evidence="1">Nucleus</location>
    </subcellularLocation>
</comment>
<dbReference type="GO" id="GO:0016779">
    <property type="term" value="F:nucleotidyltransferase activity"/>
    <property type="evidence" value="ECO:0007669"/>
    <property type="project" value="UniProtKB-KW"/>
</dbReference>
<dbReference type="Proteomes" id="UP000318571">
    <property type="component" value="Chromosome 3"/>
</dbReference>
<dbReference type="EMBL" id="VCGU01000007">
    <property type="protein sequence ID" value="TRY73067.1"/>
    <property type="molecule type" value="Genomic_DNA"/>
</dbReference>
<evidence type="ECO:0000259" key="11">
    <source>
        <dbReference type="PROSITE" id="PS51060"/>
    </source>
</evidence>
<evidence type="ECO:0000313" key="13">
    <source>
        <dbReference type="EMBL" id="TRY73067.1"/>
    </source>
</evidence>
<dbReference type="Gene3D" id="1.25.40.20">
    <property type="entry name" value="Ankyrin repeat-containing domain"/>
    <property type="match status" value="2"/>
</dbReference>
<proteinExistence type="predicted"/>
<feature type="repeat" description="ANK" evidence="7">
    <location>
        <begin position="147"/>
        <end position="179"/>
    </location>
</feature>